<dbReference type="GO" id="GO:0005886">
    <property type="term" value="C:plasma membrane"/>
    <property type="evidence" value="ECO:0007669"/>
    <property type="project" value="UniProtKB-SubCell"/>
</dbReference>
<evidence type="ECO:0000256" key="1">
    <source>
        <dbReference type="ARBA" id="ARBA00004429"/>
    </source>
</evidence>
<dbReference type="GO" id="GO:0090563">
    <property type="term" value="F:protein-phosphocysteine-sugar phosphotransferase activity"/>
    <property type="evidence" value="ECO:0007669"/>
    <property type="project" value="TreeGrafter"/>
</dbReference>
<sequence length="357" mass="37721">MKKTFSDLKKHLLTGTSHMIPFIVAGGVLLSLAVMLSGKGAVPDSGILKDISDMGIAGLTLFTIVLGGYIAYSIADRPGLAPGMIGTWIAVNNYKTGFIGAIIVGFLAGYVVNMLKKIKLPSNMRSLSTIFIFPLFGTFIVCGVVMWVIGTPIAAMMNFLNTWLNSMQDSGKVLLGTILGGMTAFDMGGPINKVATLFAQTQVGEHPWLMGGVGVAICTPPIGMGLATFLAPKKYSSEEQEAGKAALLMGMIGISEGAIPFAAADPLRVLPSIVVGGIIGNVIGFLMGVLNHAPWGGWIVLPVVEGKMFYIIATLAGSFATAIMVNLLKKEKVEDDKEGLIEEDVEEANLELEFDMS</sequence>
<keyword evidence="5" id="KW-0598">Phosphotransferase system</keyword>
<keyword evidence="3" id="KW-1003">Cell membrane</keyword>
<dbReference type="InterPro" id="IPR013014">
    <property type="entry name" value="PTS_EIIC_2"/>
</dbReference>
<keyword evidence="12" id="KW-1185">Reference proteome</keyword>
<gene>
    <name evidence="11" type="ORF">SAMN06265827_103106</name>
</gene>
<dbReference type="OrthoDB" id="9782569at2"/>
<dbReference type="Pfam" id="PF02378">
    <property type="entry name" value="PTS_EIIC"/>
    <property type="match status" value="1"/>
</dbReference>
<evidence type="ECO:0000256" key="9">
    <source>
        <dbReference type="SAM" id="Phobius"/>
    </source>
</evidence>
<dbReference type="NCBIfam" id="NF007787">
    <property type="entry name" value="PRK10478.1"/>
    <property type="match status" value="1"/>
</dbReference>
<evidence type="ECO:0000256" key="5">
    <source>
        <dbReference type="ARBA" id="ARBA00022683"/>
    </source>
</evidence>
<comment type="subcellular location">
    <subcellularLocation>
        <location evidence="1">Cell inner membrane</location>
        <topology evidence="1">Multi-pass membrane protein</topology>
    </subcellularLocation>
</comment>
<dbReference type="InterPro" id="IPR003352">
    <property type="entry name" value="PTS_EIIC"/>
</dbReference>
<keyword evidence="2" id="KW-0813">Transport</keyword>
<dbReference type="InterPro" id="IPR006327">
    <property type="entry name" value="PTS_IIC_fruc"/>
</dbReference>
<dbReference type="NCBIfam" id="TIGR01427">
    <property type="entry name" value="PTS_IIC_fructo"/>
    <property type="match status" value="1"/>
</dbReference>
<keyword evidence="4" id="KW-0762">Sugar transport</keyword>
<evidence type="ECO:0000256" key="8">
    <source>
        <dbReference type="ARBA" id="ARBA00023136"/>
    </source>
</evidence>
<feature type="transmembrane region" description="Helical" evidence="9">
    <location>
        <begin position="20"/>
        <end position="42"/>
    </location>
</feature>
<keyword evidence="7 9" id="KW-1133">Transmembrane helix</keyword>
<feature type="transmembrane region" description="Helical" evidence="9">
    <location>
        <begin position="127"/>
        <end position="150"/>
    </location>
</feature>
<dbReference type="InterPro" id="IPR050864">
    <property type="entry name" value="Bacterial_PTS_Sugar_Transport"/>
</dbReference>
<feature type="transmembrane region" description="Helical" evidence="9">
    <location>
        <begin position="208"/>
        <end position="230"/>
    </location>
</feature>
<evidence type="ECO:0000256" key="4">
    <source>
        <dbReference type="ARBA" id="ARBA00022597"/>
    </source>
</evidence>
<keyword evidence="8 9" id="KW-0472">Membrane</keyword>
<dbReference type="EMBL" id="OBDZ01000003">
    <property type="protein sequence ID" value="SNY15854.1"/>
    <property type="molecule type" value="Genomic_DNA"/>
</dbReference>
<dbReference type="GO" id="GO:0009401">
    <property type="term" value="P:phosphoenolpyruvate-dependent sugar phosphotransferase system"/>
    <property type="evidence" value="ECO:0007669"/>
    <property type="project" value="UniProtKB-KW"/>
</dbReference>
<feature type="transmembrane region" description="Helical" evidence="9">
    <location>
        <begin position="170"/>
        <end position="187"/>
    </location>
</feature>
<dbReference type="STRING" id="1413210.U472_14365"/>
<evidence type="ECO:0000313" key="11">
    <source>
        <dbReference type="EMBL" id="SNY15854.1"/>
    </source>
</evidence>
<dbReference type="PROSITE" id="PS51104">
    <property type="entry name" value="PTS_EIIC_TYPE_2"/>
    <property type="match status" value="1"/>
</dbReference>
<reference evidence="12" key="1">
    <citation type="submission" date="2017-09" db="EMBL/GenBank/DDBJ databases">
        <authorList>
            <person name="Varghese N."/>
            <person name="Submissions S."/>
        </authorList>
    </citation>
    <scope>NUCLEOTIDE SEQUENCE [LARGE SCALE GENOMIC DNA]</scope>
    <source>
        <strain evidence="12">MSL47</strain>
    </source>
</reference>
<feature type="transmembrane region" description="Helical" evidence="9">
    <location>
        <begin position="54"/>
        <end position="74"/>
    </location>
</feature>
<dbReference type="PANTHER" id="PTHR30505">
    <property type="entry name" value="FRUCTOSE-LIKE PERMEASE"/>
    <property type="match status" value="1"/>
</dbReference>
<evidence type="ECO:0000256" key="7">
    <source>
        <dbReference type="ARBA" id="ARBA00022989"/>
    </source>
</evidence>
<evidence type="ECO:0000256" key="2">
    <source>
        <dbReference type="ARBA" id="ARBA00022448"/>
    </source>
</evidence>
<feature type="transmembrane region" description="Helical" evidence="9">
    <location>
        <begin position="94"/>
        <end position="115"/>
    </location>
</feature>
<keyword evidence="6 9" id="KW-0812">Transmembrane</keyword>
<feature type="transmembrane region" description="Helical" evidence="9">
    <location>
        <begin position="308"/>
        <end position="328"/>
    </location>
</feature>
<dbReference type="GO" id="GO:0008982">
    <property type="term" value="F:protein-N(PI)-phosphohistidine-sugar phosphotransferase activity"/>
    <property type="evidence" value="ECO:0007669"/>
    <property type="project" value="InterPro"/>
</dbReference>
<dbReference type="AlphaFoldDB" id="A0A285FYI4"/>
<dbReference type="PANTHER" id="PTHR30505:SF0">
    <property type="entry name" value="FRUCTOSE-LIKE PTS SYSTEM EIIBC COMPONENT-RELATED"/>
    <property type="match status" value="1"/>
</dbReference>
<proteinExistence type="predicted"/>
<dbReference type="GO" id="GO:0005351">
    <property type="term" value="F:carbohydrate:proton symporter activity"/>
    <property type="evidence" value="ECO:0007669"/>
    <property type="project" value="InterPro"/>
</dbReference>
<evidence type="ECO:0000259" key="10">
    <source>
        <dbReference type="PROSITE" id="PS51104"/>
    </source>
</evidence>
<accession>A0A285FYI4</accession>
<dbReference type="Proteomes" id="UP000219573">
    <property type="component" value="Unassembled WGS sequence"/>
</dbReference>
<name>A0A285FYI4_9FIRM</name>
<organism evidence="11 12">
    <name type="scientific">Orenia metallireducens</name>
    <dbReference type="NCBI Taxonomy" id="1413210"/>
    <lineage>
        <taxon>Bacteria</taxon>
        <taxon>Bacillati</taxon>
        <taxon>Bacillota</taxon>
        <taxon>Clostridia</taxon>
        <taxon>Halanaerobiales</taxon>
        <taxon>Halobacteroidaceae</taxon>
        <taxon>Orenia</taxon>
    </lineage>
</organism>
<evidence type="ECO:0000256" key="3">
    <source>
        <dbReference type="ARBA" id="ARBA00022475"/>
    </source>
</evidence>
<feature type="transmembrane region" description="Helical" evidence="9">
    <location>
        <begin position="242"/>
        <end position="262"/>
    </location>
</feature>
<feature type="transmembrane region" description="Helical" evidence="9">
    <location>
        <begin position="269"/>
        <end position="288"/>
    </location>
</feature>
<protein>
    <submittedName>
        <fullName evidence="11">PTS system, fructose subfamily, IIC component</fullName>
    </submittedName>
</protein>
<evidence type="ECO:0000313" key="12">
    <source>
        <dbReference type="Proteomes" id="UP000219573"/>
    </source>
</evidence>
<feature type="domain" description="PTS EIIC type-2" evidence="10">
    <location>
        <begin position="8"/>
        <end position="327"/>
    </location>
</feature>
<evidence type="ECO:0000256" key="6">
    <source>
        <dbReference type="ARBA" id="ARBA00022692"/>
    </source>
</evidence>